<dbReference type="NCBIfam" id="NF047389">
    <property type="entry name" value="ATPase_Sll1717"/>
    <property type="match status" value="1"/>
</dbReference>
<gene>
    <name evidence="1" type="ORF">OG929_29790</name>
</gene>
<evidence type="ECO:0000313" key="2">
    <source>
        <dbReference type="Proteomes" id="UP001432168"/>
    </source>
</evidence>
<name>A0ABZ1X2C5_9ACTN</name>
<evidence type="ECO:0008006" key="3">
    <source>
        <dbReference type="Google" id="ProtNLM"/>
    </source>
</evidence>
<sequence>MLKNFSLGQRVAEDEVDELATYFVETEQWNRVWRGDVDVVYGPKGSGKSAIYSTLVSREDQLFDRGILIRAAESPRGTPAFSSLVEDPPLSEVEFMGLWKLYFLGLIADAFEEYSVKGEDAKRVIRLLNDARLRPGGKISLRTHVKNALDYVRRILRPTEVEPTLALDPATGGLTGLSTRIQFSEPSSAERAQGDIYIDELYAAADRALADDDVDIWLLLDRLDVAFVGSPEFEKNALRALFKVYLDLNDLQHVRLKIFLRTDIWKAITSSGFREASHITRELVLKWDRGALLQLVAQRLVRNPGLVQHYNVTPSEVKADTQAQTTLFKRVYPLQVEGGPNKPQTFDWCLSRTRDGSRLTAPRELIHLLTETRDVQMKWLEIGEAEPEGEPLFQRGALKEALPAVSDVRLTKTLYAEYPHLRSYLEMLEGQKTNHSVQSLAAIWRESEEKSKEIALRLVDIGFFEKRGTFIDPEFWVPFLYRPALNLVQGTAEGVTVEVNDEIEEQG</sequence>
<accession>A0ABZ1X2C5</accession>
<dbReference type="RefSeq" id="WP_329267311.1">
    <property type="nucleotide sequence ID" value="NZ_CP109011.1"/>
</dbReference>
<protein>
    <recommendedName>
        <fullName evidence="3">ATPase</fullName>
    </recommendedName>
</protein>
<reference evidence="1" key="1">
    <citation type="submission" date="2022-10" db="EMBL/GenBank/DDBJ databases">
        <title>The complete genomes of actinobacterial strains from the NBC collection.</title>
        <authorList>
            <person name="Joergensen T.S."/>
            <person name="Alvarez Arevalo M."/>
            <person name="Sterndorff E.B."/>
            <person name="Faurdal D."/>
            <person name="Vuksanovic O."/>
            <person name="Mourched A.-S."/>
            <person name="Charusanti P."/>
            <person name="Shaw S."/>
            <person name="Blin K."/>
            <person name="Weber T."/>
        </authorList>
    </citation>
    <scope>NUCLEOTIDE SEQUENCE</scope>
    <source>
        <strain evidence="1">NBC_00686</strain>
    </source>
</reference>
<dbReference type="EMBL" id="CP109011">
    <property type="protein sequence ID" value="WUT46234.1"/>
    <property type="molecule type" value="Genomic_DNA"/>
</dbReference>
<evidence type="ECO:0000313" key="1">
    <source>
        <dbReference type="EMBL" id="WUT46234.1"/>
    </source>
</evidence>
<dbReference type="InterPro" id="IPR059206">
    <property type="entry name" value="Sll1717-like"/>
</dbReference>
<keyword evidence="2" id="KW-1185">Reference proteome</keyword>
<organism evidence="1 2">
    <name type="scientific">Streptomyces pseudovenezuelae</name>
    <dbReference type="NCBI Taxonomy" id="67350"/>
    <lineage>
        <taxon>Bacteria</taxon>
        <taxon>Bacillati</taxon>
        <taxon>Actinomycetota</taxon>
        <taxon>Actinomycetes</taxon>
        <taxon>Kitasatosporales</taxon>
        <taxon>Streptomycetaceae</taxon>
        <taxon>Streptomyces</taxon>
        <taxon>Streptomyces aurantiacus group</taxon>
    </lineage>
</organism>
<dbReference type="Proteomes" id="UP001432168">
    <property type="component" value="Chromosome"/>
</dbReference>
<proteinExistence type="predicted"/>